<sequence>MRGRPSGRPGLLLLAVLVAAAGMAAVAWCAAGEHGESPGAELWGRGDAKEVDVNSRVAGRVVDLLVREGELVSRDAVLARIDNRDLRARLDQAREAEKALSAQLAQADTATVYQAQAARAVLAIATAQRRKAEADLNLATKDYRRYQELLAENVVSRQVFEANETRFLVSRALLAQAQGAEESARAGLLQVAMNRDNRDAVARKLEQARAAVREAQVFVDESKIRAPFDGIVTTKYVEEGAMVSTGMPLVAIQDPGDNWVDLKIRETELDRYPLGATVHLEGRDGRTRVLGRIADVSHKAEFATYRATDERGETDTVTFNVKIQTDAASVRPGMRFRVLGVEKDR</sequence>
<accession>E3CUZ7</accession>
<evidence type="ECO:0000259" key="6">
    <source>
        <dbReference type="Pfam" id="PF25917"/>
    </source>
</evidence>
<keyword evidence="4" id="KW-0732">Signal</keyword>
<evidence type="ECO:0000256" key="2">
    <source>
        <dbReference type="ARBA" id="ARBA00023054"/>
    </source>
</evidence>
<evidence type="ECO:0000313" key="8">
    <source>
        <dbReference type="Proteomes" id="UP000005096"/>
    </source>
</evidence>
<dbReference type="eggNOG" id="COG1566">
    <property type="taxonomic scope" value="Bacteria"/>
</dbReference>
<dbReference type="Pfam" id="PF25917">
    <property type="entry name" value="BSH_RND"/>
    <property type="match status" value="1"/>
</dbReference>
<evidence type="ECO:0000313" key="7">
    <source>
        <dbReference type="EMBL" id="EFQ23154.1"/>
    </source>
</evidence>
<dbReference type="InterPro" id="IPR058625">
    <property type="entry name" value="MdtA-like_BSH"/>
</dbReference>
<dbReference type="AlphaFoldDB" id="E3CUZ7"/>
<name>E3CUZ7_9BACT</name>
<dbReference type="PANTHER" id="PTHR32347:SF23">
    <property type="entry name" value="BLL5650 PROTEIN"/>
    <property type="match status" value="1"/>
</dbReference>
<dbReference type="PaxDb" id="584708-Apau_0726"/>
<dbReference type="SUPFAM" id="SSF111369">
    <property type="entry name" value="HlyD-like secretion proteins"/>
    <property type="match status" value="3"/>
</dbReference>
<comment type="subcellular location">
    <subcellularLocation>
        <location evidence="1">Cell envelope</location>
    </subcellularLocation>
</comment>
<dbReference type="Gene3D" id="2.40.50.100">
    <property type="match status" value="2"/>
</dbReference>
<feature type="chain" id="PRO_5003167870" evidence="4">
    <location>
        <begin position="25"/>
        <end position="345"/>
    </location>
</feature>
<organism evidence="7 8">
    <name type="scientific">Aminomonas paucivorans DSM 12260</name>
    <dbReference type="NCBI Taxonomy" id="584708"/>
    <lineage>
        <taxon>Bacteria</taxon>
        <taxon>Thermotogati</taxon>
        <taxon>Synergistota</taxon>
        <taxon>Synergistia</taxon>
        <taxon>Synergistales</taxon>
        <taxon>Synergistaceae</taxon>
        <taxon>Aminomonas</taxon>
    </lineage>
</organism>
<evidence type="ECO:0000256" key="4">
    <source>
        <dbReference type="SAM" id="SignalP"/>
    </source>
</evidence>
<feature type="signal peptide" evidence="4">
    <location>
        <begin position="1"/>
        <end position="24"/>
    </location>
</feature>
<dbReference type="EMBL" id="CM001022">
    <property type="protein sequence ID" value="EFQ23154.1"/>
    <property type="molecule type" value="Genomic_DNA"/>
</dbReference>
<dbReference type="PANTHER" id="PTHR32347">
    <property type="entry name" value="EFFLUX SYSTEM COMPONENT YKNX-RELATED"/>
    <property type="match status" value="1"/>
</dbReference>
<protein>
    <submittedName>
        <fullName evidence="7">Secretion protein HlyD family protein</fullName>
    </submittedName>
</protein>
<dbReference type="Proteomes" id="UP000005096">
    <property type="component" value="Chromosome"/>
</dbReference>
<keyword evidence="2 3" id="KW-0175">Coiled coil</keyword>
<dbReference type="OrthoDB" id="250565at2"/>
<dbReference type="GO" id="GO:0030313">
    <property type="term" value="C:cell envelope"/>
    <property type="evidence" value="ECO:0007669"/>
    <property type="project" value="UniProtKB-SubCell"/>
</dbReference>
<feature type="domain" description="Multidrug resistance protein MdtA-like alpha-helical hairpin" evidence="5">
    <location>
        <begin position="123"/>
        <end position="188"/>
    </location>
</feature>
<gene>
    <name evidence="7" type="ORF">Apau_0726</name>
</gene>
<dbReference type="HOGENOM" id="CLU_018816_6_1_0"/>
<feature type="coiled-coil region" evidence="3">
    <location>
        <begin position="76"/>
        <end position="149"/>
    </location>
</feature>
<keyword evidence="8" id="KW-1185">Reference proteome</keyword>
<dbReference type="Pfam" id="PF25876">
    <property type="entry name" value="HH_MFP_RND"/>
    <property type="match status" value="1"/>
</dbReference>
<evidence type="ECO:0000259" key="5">
    <source>
        <dbReference type="Pfam" id="PF25876"/>
    </source>
</evidence>
<evidence type="ECO:0000256" key="1">
    <source>
        <dbReference type="ARBA" id="ARBA00004196"/>
    </source>
</evidence>
<dbReference type="Gene3D" id="1.10.287.470">
    <property type="entry name" value="Helix hairpin bin"/>
    <property type="match status" value="1"/>
</dbReference>
<feature type="domain" description="Multidrug resistance protein MdtA-like barrel-sandwich hybrid" evidence="6">
    <location>
        <begin position="50"/>
        <end position="250"/>
    </location>
</feature>
<dbReference type="RefSeq" id="WP_006300318.1">
    <property type="nucleotide sequence ID" value="NZ_CM001022.1"/>
</dbReference>
<dbReference type="STRING" id="584708.Apau_0726"/>
<evidence type="ECO:0000256" key="3">
    <source>
        <dbReference type="SAM" id="Coils"/>
    </source>
</evidence>
<dbReference type="InterPro" id="IPR050465">
    <property type="entry name" value="UPF0194_transport"/>
</dbReference>
<dbReference type="InterPro" id="IPR058624">
    <property type="entry name" value="MdtA-like_HH"/>
</dbReference>
<proteinExistence type="predicted"/>
<reference evidence="7 8" key="1">
    <citation type="journal article" date="2010" name="Stand. Genomic Sci.">
        <title>Non-contiguous finished genome sequence of Aminomonas paucivorans type strain (GLU-3).</title>
        <authorList>
            <person name="Pitluck S."/>
            <person name="Yasawong M."/>
            <person name="Held B."/>
            <person name="Lapidus A."/>
            <person name="Nolan M."/>
            <person name="Copeland A."/>
            <person name="Lucas S."/>
            <person name="Del Rio T.G."/>
            <person name="Tice H."/>
            <person name="Cheng J.F."/>
            <person name="Chertkov O."/>
            <person name="Goodwin L."/>
            <person name="Tapia R."/>
            <person name="Han C."/>
            <person name="Liolios K."/>
            <person name="Ivanova N."/>
            <person name="Mavromatis K."/>
            <person name="Ovchinnikova G."/>
            <person name="Pati A."/>
            <person name="Chen A."/>
            <person name="Palaniappan K."/>
            <person name="Land M."/>
            <person name="Hauser L."/>
            <person name="Chang Y.J."/>
            <person name="Jeffries C.D."/>
            <person name="Pukall R."/>
            <person name="Spring S."/>
            <person name="Rohde M."/>
            <person name="Sikorski J."/>
            <person name="Goker M."/>
            <person name="Woyke T."/>
            <person name="Bristow J."/>
            <person name="Eisen J.A."/>
            <person name="Markowitz V."/>
            <person name="Hugenholtz P."/>
            <person name="Kyrpides N.C."/>
            <person name="Klenk H.P."/>
        </authorList>
    </citation>
    <scope>NUCLEOTIDE SEQUENCE [LARGE SCALE GENOMIC DNA]</scope>
    <source>
        <strain evidence="7 8">DSM 12260</strain>
    </source>
</reference>